<evidence type="ECO:0000313" key="2">
    <source>
        <dbReference type="Proteomes" id="UP000827976"/>
    </source>
</evidence>
<gene>
    <name evidence="1" type="ORF">IHE45_18G057300</name>
</gene>
<sequence length="347" mass="39340">MDSLLSFKKTSISTDVSHPHPHTKRAMAVMIPKVDLLPGGSPMPVIGLGTATFPPPPPDAFRAVVLDAIALGYRHFDTASIYDTERPLGDAIAEALRRGLIQSRSELFITSKVWCTETYTDRVLPALQKSLRNLGLEYLDLYLVHWPVSLKPTEVWIPIETEGMMPFDYRAVWEAMEECHKLGLAKSIGVSNFSCKKLEQILSFANIPPSVNQVEMHPLWQQKKLMEFCKEKRIVITAYSALGGYGHIWGNNDVIECKVLKEIASARGRTVAQVCLRWLYQRGVTFIVKTFKTERMKENLGIFDWELTEEELKKIRELPQKRGNTGEDFISPNGPFKSVVEFWDGEI</sequence>
<dbReference type="Proteomes" id="UP000827976">
    <property type="component" value="Chromosome 18"/>
</dbReference>
<organism evidence="1 2">
    <name type="scientific">Dioscorea alata</name>
    <name type="common">Purple yam</name>
    <dbReference type="NCBI Taxonomy" id="55571"/>
    <lineage>
        <taxon>Eukaryota</taxon>
        <taxon>Viridiplantae</taxon>
        <taxon>Streptophyta</taxon>
        <taxon>Embryophyta</taxon>
        <taxon>Tracheophyta</taxon>
        <taxon>Spermatophyta</taxon>
        <taxon>Magnoliopsida</taxon>
        <taxon>Liliopsida</taxon>
        <taxon>Dioscoreales</taxon>
        <taxon>Dioscoreaceae</taxon>
        <taxon>Dioscorea</taxon>
    </lineage>
</organism>
<accession>A0ACB7U738</accession>
<dbReference type="EMBL" id="CM037028">
    <property type="protein sequence ID" value="KAH7656123.1"/>
    <property type="molecule type" value="Genomic_DNA"/>
</dbReference>
<proteinExistence type="predicted"/>
<keyword evidence="2" id="KW-1185">Reference proteome</keyword>
<evidence type="ECO:0000313" key="1">
    <source>
        <dbReference type="EMBL" id="KAH7656123.1"/>
    </source>
</evidence>
<comment type="caution">
    <text evidence="1">The sequence shown here is derived from an EMBL/GenBank/DDBJ whole genome shotgun (WGS) entry which is preliminary data.</text>
</comment>
<reference evidence="2" key="1">
    <citation type="journal article" date="2022" name="Nat. Commun.">
        <title>Chromosome evolution and the genetic basis of agronomically important traits in greater yam.</title>
        <authorList>
            <person name="Bredeson J.V."/>
            <person name="Lyons J.B."/>
            <person name="Oniyinde I.O."/>
            <person name="Okereke N.R."/>
            <person name="Kolade O."/>
            <person name="Nnabue I."/>
            <person name="Nwadili C.O."/>
            <person name="Hribova E."/>
            <person name="Parker M."/>
            <person name="Nwogha J."/>
            <person name="Shu S."/>
            <person name="Carlson J."/>
            <person name="Kariba R."/>
            <person name="Muthemba S."/>
            <person name="Knop K."/>
            <person name="Barton G.J."/>
            <person name="Sherwood A.V."/>
            <person name="Lopez-Montes A."/>
            <person name="Asiedu R."/>
            <person name="Jamnadass R."/>
            <person name="Muchugi A."/>
            <person name="Goodstein D."/>
            <person name="Egesi C.N."/>
            <person name="Featherston J."/>
            <person name="Asfaw A."/>
            <person name="Simpson G.G."/>
            <person name="Dolezel J."/>
            <person name="Hendre P.S."/>
            <person name="Van Deynze A."/>
            <person name="Kumar P.L."/>
            <person name="Obidiegwu J.E."/>
            <person name="Bhattacharjee R."/>
            <person name="Rokhsar D.S."/>
        </authorList>
    </citation>
    <scope>NUCLEOTIDE SEQUENCE [LARGE SCALE GENOMIC DNA]</scope>
    <source>
        <strain evidence="2">cv. TDa95/00328</strain>
    </source>
</reference>
<protein>
    <submittedName>
        <fullName evidence="1">Aldo-keto reductase protein</fullName>
    </submittedName>
</protein>
<name>A0ACB7U738_DIOAL</name>